<organism evidence="2 3">
    <name type="scientific">Pleurodeles waltl</name>
    <name type="common">Iberian ribbed newt</name>
    <dbReference type="NCBI Taxonomy" id="8319"/>
    <lineage>
        <taxon>Eukaryota</taxon>
        <taxon>Metazoa</taxon>
        <taxon>Chordata</taxon>
        <taxon>Craniata</taxon>
        <taxon>Vertebrata</taxon>
        <taxon>Euteleostomi</taxon>
        <taxon>Amphibia</taxon>
        <taxon>Batrachia</taxon>
        <taxon>Caudata</taxon>
        <taxon>Salamandroidea</taxon>
        <taxon>Salamandridae</taxon>
        <taxon>Pleurodelinae</taxon>
        <taxon>Pleurodeles</taxon>
    </lineage>
</organism>
<dbReference type="AlphaFoldDB" id="A0AAV7USU3"/>
<proteinExistence type="predicted"/>
<comment type="caution">
    <text evidence="2">The sequence shown here is derived from an EMBL/GenBank/DDBJ whole genome shotgun (WGS) entry which is preliminary data.</text>
</comment>
<dbReference type="EMBL" id="JANPWB010000004">
    <property type="protein sequence ID" value="KAJ1192155.1"/>
    <property type="molecule type" value="Genomic_DNA"/>
</dbReference>
<feature type="compositionally biased region" description="Basic and acidic residues" evidence="1">
    <location>
        <begin position="78"/>
        <end position="91"/>
    </location>
</feature>
<evidence type="ECO:0000313" key="2">
    <source>
        <dbReference type="EMBL" id="KAJ1192155.1"/>
    </source>
</evidence>
<protein>
    <submittedName>
        <fullName evidence="2">Uncharacterized protein</fullName>
    </submittedName>
</protein>
<gene>
    <name evidence="2" type="ORF">NDU88_001467</name>
</gene>
<sequence length="100" mass="10734">MDPAARVRKPLEVGASCRRSVASRSGCGGELCDWSTSQGAVRGGGEARARRDQGLNSDRSRSCRGTQVVGAVAGEAWRPSDQRRRCEARPEHRGRRGPGT</sequence>
<feature type="compositionally biased region" description="Basic and acidic residues" evidence="1">
    <location>
        <begin position="45"/>
        <end position="61"/>
    </location>
</feature>
<evidence type="ECO:0000256" key="1">
    <source>
        <dbReference type="SAM" id="MobiDB-lite"/>
    </source>
</evidence>
<dbReference type="Proteomes" id="UP001066276">
    <property type="component" value="Chromosome 2_2"/>
</dbReference>
<name>A0AAV7USU3_PLEWA</name>
<keyword evidence="3" id="KW-1185">Reference proteome</keyword>
<feature type="region of interest" description="Disordered" evidence="1">
    <location>
        <begin position="38"/>
        <end position="100"/>
    </location>
</feature>
<accession>A0AAV7USU3</accession>
<evidence type="ECO:0000313" key="3">
    <source>
        <dbReference type="Proteomes" id="UP001066276"/>
    </source>
</evidence>
<reference evidence="2" key="1">
    <citation type="journal article" date="2022" name="bioRxiv">
        <title>Sequencing and chromosome-scale assembly of the giantPleurodeles waltlgenome.</title>
        <authorList>
            <person name="Brown T."/>
            <person name="Elewa A."/>
            <person name="Iarovenko S."/>
            <person name="Subramanian E."/>
            <person name="Araus A.J."/>
            <person name="Petzold A."/>
            <person name="Susuki M."/>
            <person name="Suzuki K.-i.T."/>
            <person name="Hayashi T."/>
            <person name="Toyoda A."/>
            <person name="Oliveira C."/>
            <person name="Osipova E."/>
            <person name="Leigh N.D."/>
            <person name="Simon A."/>
            <person name="Yun M.H."/>
        </authorList>
    </citation>
    <scope>NUCLEOTIDE SEQUENCE</scope>
    <source>
        <strain evidence="2">20211129_DDA</strain>
        <tissue evidence="2">Liver</tissue>
    </source>
</reference>